<accession>A0ABS7K4P9</accession>
<evidence type="ECO:0000313" key="2">
    <source>
        <dbReference type="EMBL" id="MBY0097243.1"/>
    </source>
</evidence>
<comment type="caution">
    <text evidence="2">The sequence shown here is derived from an EMBL/GenBank/DDBJ whole genome shotgun (WGS) entry which is preliminary data.</text>
</comment>
<feature type="transmembrane region" description="Helical" evidence="1">
    <location>
        <begin position="62"/>
        <end position="83"/>
    </location>
</feature>
<keyword evidence="1" id="KW-1133">Transmembrane helix</keyword>
<evidence type="ECO:0000313" key="3">
    <source>
        <dbReference type="Proteomes" id="UP000769780"/>
    </source>
</evidence>
<feature type="transmembrane region" description="Helical" evidence="1">
    <location>
        <begin position="31"/>
        <end position="50"/>
    </location>
</feature>
<feature type="transmembrane region" description="Helical" evidence="1">
    <location>
        <begin position="7"/>
        <end position="25"/>
    </location>
</feature>
<dbReference type="Proteomes" id="UP000769780">
    <property type="component" value="Unassembled WGS sequence"/>
</dbReference>
<evidence type="ECO:0000256" key="1">
    <source>
        <dbReference type="SAM" id="Phobius"/>
    </source>
</evidence>
<gene>
    <name evidence="2" type="ORF">H0185_10605</name>
</gene>
<keyword evidence="3" id="KW-1185">Reference proteome</keyword>
<organism evidence="2 3">
    <name type="scientific">Mesobacillus maritimus</name>
    <dbReference type="NCBI Taxonomy" id="1643336"/>
    <lineage>
        <taxon>Bacteria</taxon>
        <taxon>Bacillati</taxon>
        <taxon>Bacillota</taxon>
        <taxon>Bacilli</taxon>
        <taxon>Bacillales</taxon>
        <taxon>Bacillaceae</taxon>
        <taxon>Mesobacillus</taxon>
    </lineage>
</organism>
<sequence length="134" mass="15095">MKKSTSIMVITLLIAVGMLAKAFILNEEAKVFLLIFFAVGMGLGLLRLFVNRSIKKMKGKGWKSKVLFFGVLLGLGLPFQSWFRNNVLLRIDSSYLMSSIIIMVVGILFMTTCFGYFKNKRMQRSVIDLGEVEG</sequence>
<keyword evidence="1" id="KW-0472">Membrane</keyword>
<proteinExistence type="predicted"/>
<protein>
    <submittedName>
        <fullName evidence="2">MFS transporter permease</fullName>
    </submittedName>
</protein>
<feature type="transmembrane region" description="Helical" evidence="1">
    <location>
        <begin position="95"/>
        <end position="117"/>
    </location>
</feature>
<reference evidence="2 3" key="1">
    <citation type="submission" date="2020-07" db="EMBL/GenBank/DDBJ databases">
        <title>Fungal Genomes of the International Space Station.</title>
        <authorList>
            <person name="Seuylemezian A."/>
            <person name="Singh N.K."/>
            <person name="Wood J."/>
            <person name="Venkateswaran K."/>
        </authorList>
    </citation>
    <scope>NUCLEOTIDE SEQUENCE [LARGE SCALE GENOMIC DNA]</scope>
    <source>
        <strain evidence="2 3">PL-B2</strain>
    </source>
</reference>
<dbReference type="EMBL" id="JACWFH010000012">
    <property type="protein sequence ID" value="MBY0097243.1"/>
    <property type="molecule type" value="Genomic_DNA"/>
</dbReference>
<dbReference type="RefSeq" id="WP_221873470.1">
    <property type="nucleotide sequence ID" value="NZ_JACWFH010000012.1"/>
</dbReference>
<name>A0ABS7K4P9_9BACI</name>
<keyword evidence="1" id="KW-0812">Transmembrane</keyword>